<protein>
    <submittedName>
        <fullName evidence="2">Sporulation protein YunB</fullName>
    </submittedName>
</protein>
<reference evidence="2 3" key="1">
    <citation type="submission" date="2021-10" db="EMBL/GenBank/DDBJ databases">
        <title>Lutispora strain m25 sp. nov., a thermophilic, non-spore-forming bacterium isolated from a lab-scale methanogenic bioreactor digesting anaerobic sludge.</title>
        <authorList>
            <person name="El Houari A."/>
            <person name="Mcdonald J."/>
        </authorList>
    </citation>
    <scope>NUCLEOTIDE SEQUENCE [LARGE SCALE GENOMIC DNA]</scope>
    <source>
        <strain evidence="3">m25</strain>
    </source>
</reference>
<dbReference type="PIRSF" id="PIRSF021383">
    <property type="entry name" value="YunB"/>
    <property type="match status" value="1"/>
</dbReference>
<name>A0ABT1NI98_9FIRM</name>
<evidence type="ECO:0000313" key="2">
    <source>
        <dbReference type="EMBL" id="MCQ1530995.1"/>
    </source>
</evidence>
<accession>A0ABT1NI98</accession>
<evidence type="ECO:0000256" key="1">
    <source>
        <dbReference type="SAM" id="Phobius"/>
    </source>
</evidence>
<feature type="transmembrane region" description="Helical" evidence="1">
    <location>
        <begin position="15"/>
        <end position="34"/>
    </location>
</feature>
<keyword evidence="1" id="KW-1133">Transmembrane helix</keyword>
<dbReference type="Pfam" id="PF09560">
    <property type="entry name" value="Spore_YunB"/>
    <property type="match status" value="1"/>
</dbReference>
<gene>
    <name evidence="2" type="primary">yunB</name>
    <name evidence="2" type="ORF">LJD61_15805</name>
</gene>
<proteinExistence type="predicted"/>
<keyword evidence="3" id="KW-1185">Reference proteome</keyword>
<dbReference type="Proteomes" id="UP001651880">
    <property type="component" value="Unassembled WGS sequence"/>
</dbReference>
<evidence type="ECO:0000313" key="3">
    <source>
        <dbReference type="Proteomes" id="UP001651880"/>
    </source>
</evidence>
<dbReference type="NCBIfam" id="TIGR02832">
    <property type="entry name" value="spo_yunB"/>
    <property type="match status" value="1"/>
</dbReference>
<keyword evidence="1" id="KW-0812">Transmembrane</keyword>
<dbReference type="RefSeq" id="WP_255228516.1">
    <property type="nucleotide sequence ID" value="NZ_JAJEKE010000017.1"/>
</dbReference>
<sequence length="231" mass="26022">MRWYNNHTLRKKRRLFFFFALIAFILMFSFYIYVENNIRPKIIVMSEIKARLFATQAINDAVSKKIEVDSFGNLLIIKTDNMGKVTMVQANAIEMNRLAVETSISIQNELENITARDLSISIGNIVGSQLFADFGPKFNIKIQPAGSVNVNFITEFSEAGINQTRLKIYLKVDTKVQIIVPFAGDKIDVSTNVPVSETIIVGDVPQSYINLPQGSADKFMDLVPTKSPFED</sequence>
<organism evidence="2 3">
    <name type="scientific">Lutispora saccharofermentans</name>
    <dbReference type="NCBI Taxonomy" id="3024236"/>
    <lineage>
        <taxon>Bacteria</taxon>
        <taxon>Bacillati</taxon>
        <taxon>Bacillota</taxon>
        <taxon>Clostridia</taxon>
        <taxon>Lutisporales</taxon>
        <taxon>Lutisporaceae</taxon>
        <taxon>Lutispora</taxon>
    </lineage>
</organism>
<comment type="caution">
    <text evidence="2">The sequence shown here is derived from an EMBL/GenBank/DDBJ whole genome shotgun (WGS) entry which is preliminary data.</text>
</comment>
<keyword evidence="1" id="KW-0472">Membrane</keyword>
<dbReference type="EMBL" id="JAJEKE010000017">
    <property type="protein sequence ID" value="MCQ1530995.1"/>
    <property type="molecule type" value="Genomic_DNA"/>
</dbReference>
<dbReference type="InterPro" id="IPR014197">
    <property type="entry name" value="Sporulation_prot_YunB"/>
</dbReference>